<organism evidence="7 8">
    <name type="scientific">Rubroshorea leprosula</name>
    <dbReference type="NCBI Taxonomy" id="152421"/>
    <lineage>
        <taxon>Eukaryota</taxon>
        <taxon>Viridiplantae</taxon>
        <taxon>Streptophyta</taxon>
        <taxon>Embryophyta</taxon>
        <taxon>Tracheophyta</taxon>
        <taxon>Spermatophyta</taxon>
        <taxon>Magnoliopsida</taxon>
        <taxon>eudicotyledons</taxon>
        <taxon>Gunneridae</taxon>
        <taxon>Pentapetalae</taxon>
        <taxon>rosids</taxon>
        <taxon>malvids</taxon>
        <taxon>Malvales</taxon>
        <taxon>Dipterocarpaceae</taxon>
        <taxon>Rubroshorea</taxon>
    </lineage>
</organism>
<evidence type="ECO:0000256" key="2">
    <source>
        <dbReference type="ARBA" id="ARBA00005581"/>
    </source>
</evidence>
<dbReference type="AlphaFoldDB" id="A0AAV5KFE9"/>
<name>A0AAV5KFE9_9ROSI</name>
<dbReference type="GO" id="GO:0005576">
    <property type="term" value="C:extracellular region"/>
    <property type="evidence" value="ECO:0007669"/>
    <property type="project" value="UniProtKB-SubCell"/>
</dbReference>
<evidence type="ECO:0000256" key="6">
    <source>
        <dbReference type="RuleBase" id="RU367044"/>
    </source>
</evidence>
<evidence type="ECO:0000256" key="4">
    <source>
        <dbReference type="ARBA" id="ARBA00022525"/>
    </source>
</evidence>
<keyword evidence="8" id="KW-1185">Reference proteome</keyword>
<comment type="subcellular location">
    <subcellularLocation>
        <location evidence="1 6">Secreted</location>
    </subcellularLocation>
</comment>
<accession>A0AAV5KFE9</accession>
<evidence type="ECO:0000256" key="3">
    <source>
        <dbReference type="ARBA" id="ARBA00022471"/>
    </source>
</evidence>
<comment type="caution">
    <text evidence="7">The sequence shown here is derived from an EMBL/GenBank/DDBJ whole genome shotgun (WGS) entry which is preliminary data.</text>
</comment>
<dbReference type="Pfam" id="PF05938">
    <property type="entry name" value="Self-incomp_S1"/>
    <property type="match status" value="1"/>
</dbReference>
<protein>
    <recommendedName>
        <fullName evidence="6">S-protein homolog</fullName>
    </recommendedName>
</protein>
<comment type="similarity">
    <text evidence="2 6">Belongs to the plant self-incompatibility (S1) protein family.</text>
</comment>
<dbReference type="PANTHER" id="PTHR31232">
    <property type="match status" value="1"/>
</dbReference>
<dbReference type="InterPro" id="IPR010264">
    <property type="entry name" value="Self-incomp_S1"/>
</dbReference>
<gene>
    <name evidence="7" type="ORF">SLEP1_g33062</name>
</gene>
<feature type="signal peptide" evidence="6">
    <location>
        <begin position="1"/>
        <end position="21"/>
    </location>
</feature>
<dbReference type="Proteomes" id="UP001054252">
    <property type="component" value="Unassembled WGS sequence"/>
</dbReference>
<dbReference type="EMBL" id="BPVZ01000062">
    <property type="protein sequence ID" value="GKV23318.1"/>
    <property type="molecule type" value="Genomic_DNA"/>
</dbReference>
<keyword evidence="3 6" id="KW-0713">Self-incompatibility</keyword>
<keyword evidence="4 6" id="KW-0964">Secreted</keyword>
<proteinExistence type="inferred from homology"/>
<evidence type="ECO:0000313" key="8">
    <source>
        <dbReference type="Proteomes" id="UP001054252"/>
    </source>
</evidence>
<dbReference type="GO" id="GO:0060320">
    <property type="term" value="P:rejection of self pollen"/>
    <property type="evidence" value="ECO:0007669"/>
    <property type="project" value="UniProtKB-KW"/>
</dbReference>
<sequence length="132" mass="15569">MSRAKMLILEVILLLSLVLEAAVVAGDRRTVYIANDMQPGEKLKVHCKSGDKDIGVMEVEYGQVYKFQFNVNIWGTTLYYCYVFWKDKGVSFDAYRHSRDAKKCFVCNWSFSLDGAYWWDVQQRQWILMFPW</sequence>
<dbReference type="PANTHER" id="PTHR31232:SF18">
    <property type="entry name" value="S-PROTEIN HOMOLOG"/>
    <property type="match status" value="1"/>
</dbReference>
<keyword evidence="5 6" id="KW-0732">Signal</keyword>
<feature type="chain" id="PRO_5043086264" description="S-protein homolog" evidence="6">
    <location>
        <begin position="22"/>
        <end position="132"/>
    </location>
</feature>
<evidence type="ECO:0000313" key="7">
    <source>
        <dbReference type="EMBL" id="GKV23318.1"/>
    </source>
</evidence>
<reference evidence="7 8" key="1">
    <citation type="journal article" date="2021" name="Commun. Biol.">
        <title>The genome of Shorea leprosula (Dipterocarpaceae) highlights the ecological relevance of drought in aseasonal tropical rainforests.</title>
        <authorList>
            <person name="Ng K.K.S."/>
            <person name="Kobayashi M.J."/>
            <person name="Fawcett J.A."/>
            <person name="Hatakeyama M."/>
            <person name="Paape T."/>
            <person name="Ng C.H."/>
            <person name="Ang C.C."/>
            <person name="Tnah L.H."/>
            <person name="Lee C.T."/>
            <person name="Nishiyama T."/>
            <person name="Sese J."/>
            <person name="O'Brien M.J."/>
            <person name="Copetti D."/>
            <person name="Mohd Noor M.I."/>
            <person name="Ong R.C."/>
            <person name="Putra M."/>
            <person name="Sireger I.Z."/>
            <person name="Indrioko S."/>
            <person name="Kosugi Y."/>
            <person name="Izuno A."/>
            <person name="Isagi Y."/>
            <person name="Lee S.L."/>
            <person name="Shimizu K.K."/>
        </authorList>
    </citation>
    <scope>NUCLEOTIDE SEQUENCE [LARGE SCALE GENOMIC DNA]</scope>
    <source>
        <strain evidence="7">214</strain>
    </source>
</reference>
<evidence type="ECO:0000256" key="5">
    <source>
        <dbReference type="ARBA" id="ARBA00022729"/>
    </source>
</evidence>
<evidence type="ECO:0000256" key="1">
    <source>
        <dbReference type="ARBA" id="ARBA00004613"/>
    </source>
</evidence>